<dbReference type="PANTHER" id="PTHR16255:SF1">
    <property type="entry name" value="REQUIRED FOR MEIOTIC NUCLEAR DIVISION PROTEIN 1 HOMOLOG"/>
    <property type="match status" value="1"/>
</dbReference>
<accession>A0A9Q9B1L6</accession>
<feature type="region of interest" description="Disordered" evidence="2">
    <location>
        <begin position="66"/>
        <end position="85"/>
    </location>
</feature>
<organism evidence="5 6">
    <name type="scientific">Septoria linicola</name>
    <dbReference type="NCBI Taxonomy" id="215465"/>
    <lineage>
        <taxon>Eukaryota</taxon>
        <taxon>Fungi</taxon>
        <taxon>Dikarya</taxon>
        <taxon>Ascomycota</taxon>
        <taxon>Pezizomycotina</taxon>
        <taxon>Dothideomycetes</taxon>
        <taxon>Dothideomycetidae</taxon>
        <taxon>Mycosphaerellales</taxon>
        <taxon>Mycosphaerellaceae</taxon>
        <taxon>Septoria</taxon>
    </lineage>
</organism>
<keyword evidence="3" id="KW-0472">Membrane</keyword>
<evidence type="ECO:0000259" key="4">
    <source>
        <dbReference type="Pfam" id="PF02582"/>
    </source>
</evidence>
<name>A0A9Q9B1L6_9PEZI</name>
<feature type="domain" description="DUF155" evidence="4">
    <location>
        <begin position="183"/>
        <end position="372"/>
    </location>
</feature>
<comment type="similarity">
    <text evidence="1">Belongs to the RMD1/sif2 family.</text>
</comment>
<dbReference type="PANTHER" id="PTHR16255">
    <property type="entry name" value="REQUIRED FOR MEIOTIC NUCLEAR DIVISION PROTEIN 1 HOMOLOG"/>
    <property type="match status" value="1"/>
</dbReference>
<reference evidence="5" key="1">
    <citation type="submission" date="2022-06" db="EMBL/GenBank/DDBJ databases">
        <title>Complete genome sequences of two strains of the flax pathogen Septoria linicola.</title>
        <authorList>
            <person name="Lapalu N."/>
            <person name="Simon A."/>
            <person name="Demenou B."/>
            <person name="Paumier D."/>
            <person name="Guillot M.-P."/>
            <person name="Gout L."/>
            <person name="Valade R."/>
        </authorList>
    </citation>
    <scope>NUCLEOTIDE SEQUENCE</scope>
    <source>
        <strain evidence="5">SE15195</strain>
    </source>
</reference>
<evidence type="ECO:0000256" key="3">
    <source>
        <dbReference type="SAM" id="Phobius"/>
    </source>
</evidence>
<proteinExistence type="inferred from homology"/>
<dbReference type="InterPro" id="IPR051624">
    <property type="entry name" value="RMD1/Sad1-interacting"/>
</dbReference>
<dbReference type="GO" id="GO:0070131">
    <property type="term" value="P:positive regulation of mitochondrial translation"/>
    <property type="evidence" value="ECO:0007669"/>
    <property type="project" value="TreeGrafter"/>
</dbReference>
<keyword evidence="3" id="KW-0812">Transmembrane</keyword>
<gene>
    <name evidence="5" type="ORF">Slin15195_G126180</name>
</gene>
<dbReference type="OrthoDB" id="242766at2759"/>
<dbReference type="GO" id="GO:0005739">
    <property type="term" value="C:mitochondrion"/>
    <property type="evidence" value="ECO:0007669"/>
    <property type="project" value="UniProtKB-ARBA"/>
</dbReference>
<feature type="compositionally biased region" description="Basic residues" evidence="2">
    <location>
        <begin position="74"/>
        <end position="85"/>
    </location>
</feature>
<sequence length="449" mass="50473">MASSKAATFIAFRSVVKRSLTTLPSTRSCPVRHLQAPQLHSTTAACARKLPRNHFSSNRVLRQEENAAISGEHKQRKAASKRAANHSLRKVAVAAQSQRNGLIRGSGKTRYVDPHADTKEVTAYCAAEKYNLSRARWELDREGYQADPFGTNLFPQVLHVQTPNYITTDDTTGDEKPRGPGDVFVFPSGCIVTWNVPDKLANNIIERFVPAAAENTGHPDKMEIEDLEYIEDPNRETSRIVGDTILLGTKTAQDADKTSEVDTVLAKIAFSSALARSTKLAVLENALSNYFGTTMSIPLTLSSGKPLKYTQSEILRKTGELLLIRAQLNLYSELTDALPDLFWDSPHELGLEGYYEMVGKALDVGVRIKVLNEKMDYASEIAAVLRERLSEKHTSMLEWTIIWLIVIEVVFGVVHLWWDSEELREKKEDRKVMELLEQYLERELKKESK</sequence>
<evidence type="ECO:0000256" key="1">
    <source>
        <dbReference type="ARBA" id="ARBA00008306"/>
    </source>
</evidence>
<feature type="transmembrane region" description="Helical" evidence="3">
    <location>
        <begin position="396"/>
        <end position="418"/>
    </location>
</feature>
<keyword evidence="3" id="KW-1133">Transmembrane helix</keyword>
<evidence type="ECO:0000313" key="5">
    <source>
        <dbReference type="EMBL" id="USW59299.1"/>
    </source>
</evidence>
<evidence type="ECO:0000313" key="6">
    <source>
        <dbReference type="Proteomes" id="UP001056384"/>
    </source>
</evidence>
<evidence type="ECO:0000256" key="2">
    <source>
        <dbReference type="SAM" id="MobiDB-lite"/>
    </source>
</evidence>
<protein>
    <recommendedName>
        <fullName evidence="4">DUF155 domain-containing protein</fullName>
    </recommendedName>
</protein>
<dbReference type="InterPro" id="IPR003734">
    <property type="entry name" value="DUF155"/>
</dbReference>
<dbReference type="Proteomes" id="UP001056384">
    <property type="component" value="Chromosome 12"/>
</dbReference>
<dbReference type="Pfam" id="PF02582">
    <property type="entry name" value="DUF155"/>
    <property type="match status" value="1"/>
</dbReference>
<dbReference type="EMBL" id="CP099429">
    <property type="protein sequence ID" value="USW59299.1"/>
    <property type="molecule type" value="Genomic_DNA"/>
</dbReference>
<keyword evidence="6" id="KW-1185">Reference proteome</keyword>
<dbReference type="AlphaFoldDB" id="A0A9Q9B1L6"/>